<reference evidence="2 3" key="1">
    <citation type="submission" date="2024-02" db="EMBL/GenBank/DDBJ databases">
        <authorList>
            <person name="Daric V."/>
            <person name="Darras S."/>
        </authorList>
    </citation>
    <scope>NUCLEOTIDE SEQUENCE [LARGE SCALE GENOMIC DNA]</scope>
</reference>
<sequence length="126" mass="14932">MKTLFESLRRHRKKLFLNFYLITGEHVHRQQSTKPRRFPAIITKCPGSRSVNVRILPRGLICRRHVYQLRPHYATEDNEVPDDNPNETRLLTIPRRVDPERTLAKEVASESRPYSPPNKIQQEHIE</sequence>
<feature type="compositionally biased region" description="Basic and acidic residues" evidence="1">
    <location>
        <begin position="95"/>
        <end position="109"/>
    </location>
</feature>
<keyword evidence="3" id="KW-1185">Reference proteome</keyword>
<feature type="region of interest" description="Disordered" evidence="1">
    <location>
        <begin position="94"/>
        <end position="126"/>
    </location>
</feature>
<organism evidence="2 3">
    <name type="scientific">Clavelina lepadiformis</name>
    <name type="common">Light-bulb sea squirt</name>
    <name type="synonym">Ascidia lepadiformis</name>
    <dbReference type="NCBI Taxonomy" id="159417"/>
    <lineage>
        <taxon>Eukaryota</taxon>
        <taxon>Metazoa</taxon>
        <taxon>Chordata</taxon>
        <taxon>Tunicata</taxon>
        <taxon>Ascidiacea</taxon>
        <taxon>Aplousobranchia</taxon>
        <taxon>Clavelinidae</taxon>
        <taxon>Clavelina</taxon>
    </lineage>
</organism>
<evidence type="ECO:0000256" key="1">
    <source>
        <dbReference type="SAM" id="MobiDB-lite"/>
    </source>
</evidence>
<proteinExistence type="predicted"/>
<protein>
    <submittedName>
        <fullName evidence="2">Uncharacterized protein</fullName>
    </submittedName>
</protein>
<name>A0ABP0GC23_CLALP</name>
<dbReference type="Proteomes" id="UP001642483">
    <property type="component" value="Unassembled WGS sequence"/>
</dbReference>
<comment type="caution">
    <text evidence="2">The sequence shown here is derived from an EMBL/GenBank/DDBJ whole genome shotgun (WGS) entry which is preliminary data.</text>
</comment>
<dbReference type="EMBL" id="CAWYQH010000105">
    <property type="protein sequence ID" value="CAK8687705.1"/>
    <property type="molecule type" value="Genomic_DNA"/>
</dbReference>
<evidence type="ECO:0000313" key="3">
    <source>
        <dbReference type="Proteomes" id="UP001642483"/>
    </source>
</evidence>
<accession>A0ABP0GC23</accession>
<gene>
    <name evidence="2" type="ORF">CVLEPA_LOCUS19766</name>
</gene>
<evidence type="ECO:0000313" key="2">
    <source>
        <dbReference type="EMBL" id="CAK8687705.1"/>
    </source>
</evidence>